<evidence type="ECO:0000313" key="2">
    <source>
        <dbReference type="Proteomes" id="UP000253628"/>
    </source>
</evidence>
<name>A0A366HJU7_9BURK</name>
<sequence length="31" mass="3164">MPAFLVAGPTAFSAYPNAENNEFGVISCSAS</sequence>
<organism evidence="1 2">
    <name type="scientific">Eoetvoesiella caeni</name>
    <dbReference type="NCBI Taxonomy" id="645616"/>
    <lineage>
        <taxon>Bacteria</taxon>
        <taxon>Pseudomonadati</taxon>
        <taxon>Pseudomonadota</taxon>
        <taxon>Betaproteobacteria</taxon>
        <taxon>Burkholderiales</taxon>
        <taxon>Alcaligenaceae</taxon>
        <taxon>Eoetvoesiella</taxon>
    </lineage>
</organism>
<comment type="caution">
    <text evidence="1">The sequence shown here is derived from an EMBL/GenBank/DDBJ whole genome shotgun (WGS) entry which is preliminary data.</text>
</comment>
<keyword evidence="2" id="KW-1185">Reference proteome</keyword>
<accession>A0A366HJU7</accession>
<reference evidence="1 2" key="1">
    <citation type="submission" date="2018-06" db="EMBL/GenBank/DDBJ databases">
        <title>Genomic Encyclopedia of Type Strains, Phase IV (KMG-IV): sequencing the most valuable type-strain genomes for metagenomic binning, comparative biology and taxonomic classification.</title>
        <authorList>
            <person name="Goeker M."/>
        </authorList>
    </citation>
    <scope>NUCLEOTIDE SEQUENCE [LARGE SCALE GENOMIC DNA]</scope>
    <source>
        <strain evidence="1 2">DSM 25520</strain>
    </source>
</reference>
<proteinExistence type="predicted"/>
<gene>
    <name evidence="1" type="ORF">DFR37_101321</name>
</gene>
<dbReference type="EMBL" id="QNRQ01000001">
    <property type="protein sequence ID" value="RBP43193.1"/>
    <property type="molecule type" value="Genomic_DNA"/>
</dbReference>
<protein>
    <submittedName>
        <fullName evidence="1">Uncharacterized protein</fullName>
    </submittedName>
</protein>
<dbReference type="Proteomes" id="UP000253628">
    <property type="component" value="Unassembled WGS sequence"/>
</dbReference>
<evidence type="ECO:0000313" key="1">
    <source>
        <dbReference type="EMBL" id="RBP43193.1"/>
    </source>
</evidence>
<dbReference type="AlphaFoldDB" id="A0A366HJU7"/>